<dbReference type="InterPro" id="IPR027417">
    <property type="entry name" value="P-loop_NTPase"/>
</dbReference>
<dbReference type="InterPro" id="IPR051162">
    <property type="entry name" value="T4SS_component"/>
</dbReference>
<dbReference type="PANTHER" id="PTHR30121">
    <property type="entry name" value="UNCHARACTERIZED PROTEIN YJGR-RELATED"/>
    <property type="match status" value="1"/>
</dbReference>
<sequence length="799" mass="88809">MSAALDSTQLSARDDSPARIIPMSYALTETVVVSHAGDYMTSWLIEGLPFEGLSEKQALDKMNALNQLIRSLSNGRYAFWIHRIRREVADGLEVPPVGFARETMTKYYARMERGGLMATQIYLTVIYRPYPQKSRGVAGKAARNLTEFELENDAALDALDNVARQVASTLSEYHPTILGAYQSNGITYSDQLALYAFLVNGVWKEVPLKRLPLASYLARTRIFFGSEMIETRDEHGSVFSAFVDIKDYADFSSPGVLNTMLSLPCEYVETQSFSPMNTRDAIAALKRQRRQLMSGEDNAKSQILEIDEAIDAVSSGNFSFGEYHYTIQVKGESVERVKAARAAAIDALQDVGFLGVPLDLIPDHAYGAQLPGNWRSRPRVAALSSRNFTGLSTLHNFANGKRDGNPWGEAVTILQSPAGQPVYFNFHDSERDENSLGKPALGNTQIIGQSGGGKTVLALFLLMNLSKYGTESVVFDKDRGAEILVRAIGGQYLALERGKQTGFAPFKMEPTPETLLFWGDLVMFCTAIGEREHTAKEEADIRQAVMAVGQLPRVHRSFAAVLQNLQDTDENSLAARLRKWCRTAEGTPGPLGWALDSDDDLLQFKDGGCFGFDYTELLEDDRTCPAVMMYLMYRVEQRIDGRRFAFFMDEYWKALSVRYFEDFAENKQKTIRKQNGFGVFLTQSPSDTLASAIARTLIEQTATFIFLPNSTADRDDYVNGFKLTDAEFEVITKLTKGSRLFAIKQGDRFSLASLDLNGFSDALQVLSGTTANVARLETLRSRLGDDPGAWLQPFLKGES</sequence>
<comment type="caution">
    <text evidence="5">The sequence shown here is derived from an EMBL/GenBank/DDBJ whole genome shotgun (WGS) entry which is preliminary data.</text>
</comment>
<dbReference type="PANTHER" id="PTHR30121:SF12">
    <property type="entry name" value="TYPE IV SECRETION SYSTEM PROTEIN CAGE"/>
    <property type="match status" value="1"/>
</dbReference>
<feature type="domain" description="CagE TrbE VirB component of type IV transporter system central" evidence="4">
    <location>
        <begin position="177"/>
        <end position="379"/>
    </location>
</feature>
<dbReference type="Pfam" id="PF03135">
    <property type="entry name" value="CagE_TrbE_VirB"/>
    <property type="match status" value="1"/>
</dbReference>
<gene>
    <name evidence="5" type="ORF">J2W36_004690</name>
</gene>
<comment type="similarity">
    <text evidence="1">Belongs to the TrbE/VirB4 family.</text>
</comment>
<accession>A0ABT9SDG9</accession>
<reference evidence="5 6" key="1">
    <citation type="submission" date="2023-07" db="EMBL/GenBank/DDBJ databases">
        <title>Sorghum-associated microbial communities from plants grown in Nebraska, USA.</title>
        <authorList>
            <person name="Schachtman D."/>
        </authorList>
    </citation>
    <scope>NUCLEOTIDE SEQUENCE [LARGE SCALE GENOMIC DNA]</scope>
    <source>
        <strain evidence="5 6">DS1607</strain>
    </source>
</reference>
<evidence type="ECO:0000313" key="6">
    <source>
        <dbReference type="Proteomes" id="UP001226867"/>
    </source>
</evidence>
<dbReference type="InterPro" id="IPR018145">
    <property type="entry name" value="CagE_TrbE_VirB_cntrl_dom"/>
</dbReference>
<evidence type="ECO:0000313" key="5">
    <source>
        <dbReference type="EMBL" id="MDP9902413.1"/>
    </source>
</evidence>
<dbReference type="RefSeq" id="WP_307692159.1">
    <property type="nucleotide sequence ID" value="NZ_JAUSRO010000018.1"/>
</dbReference>
<protein>
    <submittedName>
        <fullName evidence="5">Type IV secretion system protein VirB4</fullName>
    </submittedName>
</protein>
<proteinExistence type="inferred from homology"/>
<dbReference type="Proteomes" id="UP001226867">
    <property type="component" value="Unassembled WGS sequence"/>
</dbReference>
<evidence type="ECO:0000259" key="4">
    <source>
        <dbReference type="Pfam" id="PF03135"/>
    </source>
</evidence>
<organism evidence="5 6">
    <name type="scientific">Variovorax ginsengisoli</name>
    <dbReference type="NCBI Taxonomy" id="363844"/>
    <lineage>
        <taxon>Bacteria</taxon>
        <taxon>Pseudomonadati</taxon>
        <taxon>Pseudomonadota</taxon>
        <taxon>Betaproteobacteria</taxon>
        <taxon>Burkholderiales</taxon>
        <taxon>Comamonadaceae</taxon>
        <taxon>Variovorax</taxon>
    </lineage>
</organism>
<keyword evidence="2" id="KW-0547">Nucleotide-binding</keyword>
<keyword evidence="6" id="KW-1185">Reference proteome</keyword>
<evidence type="ECO:0000256" key="3">
    <source>
        <dbReference type="ARBA" id="ARBA00022840"/>
    </source>
</evidence>
<dbReference type="NCBIfam" id="TIGR00929">
    <property type="entry name" value="VirB4_CagE"/>
    <property type="match status" value="1"/>
</dbReference>
<name>A0ABT9SDG9_9BURK</name>
<dbReference type="Gene3D" id="3.40.50.300">
    <property type="entry name" value="P-loop containing nucleotide triphosphate hydrolases"/>
    <property type="match status" value="1"/>
</dbReference>
<evidence type="ECO:0000256" key="1">
    <source>
        <dbReference type="ARBA" id="ARBA00006512"/>
    </source>
</evidence>
<keyword evidence="3" id="KW-0067">ATP-binding</keyword>
<dbReference type="InterPro" id="IPR004346">
    <property type="entry name" value="CagE_TrbE_VirB"/>
</dbReference>
<dbReference type="SUPFAM" id="SSF52540">
    <property type="entry name" value="P-loop containing nucleoside triphosphate hydrolases"/>
    <property type="match status" value="1"/>
</dbReference>
<dbReference type="EMBL" id="JAUSRO010000018">
    <property type="protein sequence ID" value="MDP9902413.1"/>
    <property type="molecule type" value="Genomic_DNA"/>
</dbReference>
<evidence type="ECO:0000256" key="2">
    <source>
        <dbReference type="ARBA" id="ARBA00022741"/>
    </source>
</evidence>